<name>W2LF61_PHYNI</name>
<dbReference type="VEuPathDB" id="FungiDB:PPTG_23594"/>
<gene>
    <name evidence="1" type="ORF">L917_06832</name>
</gene>
<dbReference type="Proteomes" id="UP000054423">
    <property type="component" value="Unassembled WGS sequence"/>
</dbReference>
<protein>
    <submittedName>
        <fullName evidence="1">Uncharacterized protein</fullName>
    </submittedName>
</protein>
<sequence length="85" mass="9029">MKEKKAGSLSGGPKGLQDSLILSCIFTYLTIEVTGNKRDISFVIGSGNLLNSSREYILFKTSGASTCAQIRMKRGLGSRAAIASI</sequence>
<dbReference type="EMBL" id="KI679103">
    <property type="protein sequence ID" value="ETL95349.1"/>
    <property type="molecule type" value="Genomic_DNA"/>
</dbReference>
<dbReference type="AlphaFoldDB" id="W2LF61"/>
<accession>W2LF61</accession>
<proteinExistence type="predicted"/>
<evidence type="ECO:0000313" key="1">
    <source>
        <dbReference type="EMBL" id="ETL95349.1"/>
    </source>
</evidence>
<organism evidence="1">
    <name type="scientific">Phytophthora nicotianae</name>
    <name type="common">Potato buckeye rot agent</name>
    <name type="synonym">Phytophthora parasitica</name>
    <dbReference type="NCBI Taxonomy" id="4792"/>
    <lineage>
        <taxon>Eukaryota</taxon>
        <taxon>Sar</taxon>
        <taxon>Stramenopiles</taxon>
        <taxon>Oomycota</taxon>
        <taxon>Peronosporomycetes</taxon>
        <taxon>Peronosporales</taxon>
        <taxon>Peronosporaceae</taxon>
        <taxon>Phytophthora</taxon>
    </lineage>
</organism>
<reference evidence="1" key="1">
    <citation type="submission" date="2013-11" db="EMBL/GenBank/DDBJ databases">
        <title>The Genome Sequence of Phytophthora parasitica CHvinca01.</title>
        <authorList>
            <consortium name="The Broad Institute Genomics Platform"/>
            <person name="Russ C."/>
            <person name="Tyler B."/>
            <person name="Panabieres F."/>
            <person name="Shan W."/>
            <person name="Tripathy S."/>
            <person name="Grunwald N."/>
            <person name="Machado M."/>
            <person name="Johnson C.S."/>
            <person name="Arredondo F."/>
            <person name="Hong C."/>
            <person name="Coffey M."/>
            <person name="Young S.K."/>
            <person name="Zeng Q."/>
            <person name="Gargeya S."/>
            <person name="Fitzgerald M."/>
            <person name="Abouelleil A."/>
            <person name="Alvarado L."/>
            <person name="Chapman S.B."/>
            <person name="Gainer-Dewar J."/>
            <person name="Goldberg J."/>
            <person name="Griggs A."/>
            <person name="Gujja S."/>
            <person name="Hansen M."/>
            <person name="Howarth C."/>
            <person name="Imamovic A."/>
            <person name="Ireland A."/>
            <person name="Larimer J."/>
            <person name="McCowan C."/>
            <person name="Murphy C."/>
            <person name="Pearson M."/>
            <person name="Poon T.W."/>
            <person name="Priest M."/>
            <person name="Roberts A."/>
            <person name="Saif S."/>
            <person name="Shea T."/>
            <person name="Sykes S."/>
            <person name="Wortman J."/>
            <person name="Nusbaum C."/>
            <person name="Birren B."/>
        </authorList>
    </citation>
    <scope>NUCLEOTIDE SEQUENCE [LARGE SCALE GENOMIC DNA]</scope>
    <source>
        <strain evidence="1">CHvinca01</strain>
    </source>
</reference>